<dbReference type="Gene3D" id="3.90.1150.30">
    <property type="match status" value="1"/>
</dbReference>
<accession>A0ABV4KFG5</accession>
<dbReference type="PANTHER" id="PTHR35145">
    <property type="entry name" value="CYTOPLASMIC PROTEIN-RELATED"/>
    <property type="match status" value="1"/>
</dbReference>
<organism evidence="1 2">
    <name type="scientific">Flavobacterium frigidarium</name>
    <dbReference type="NCBI Taxonomy" id="99286"/>
    <lineage>
        <taxon>Bacteria</taxon>
        <taxon>Pseudomonadati</taxon>
        <taxon>Bacteroidota</taxon>
        <taxon>Flavobacteriia</taxon>
        <taxon>Flavobacteriales</taxon>
        <taxon>Flavobacteriaceae</taxon>
        <taxon>Flavobacterium</taxon>
    </lineage>
</organism>
<protein>
    <submittedName>
        <fullName evidence="1">MmcQ/YjbR family DNA-binding protein</fullName>
    </submittedName>
</protein>
<dbReference type="PANTHER" id="PTHR35145:SF1">
    <property type="entry name" value="CYTOPLASMIC PROTEIN"/>
    <property type="match status" value="1"/>
</dbReference>
<evidence type="ECO:0000313" key="2">
    <source>
        <dbReference type="Proteomes" id="UP001568894"/>
    </source>
</evidence>
<dbReference type="Pfam" id="PF04237">
    <property type="entry name" value="YjbR"/>
    <property type="match status" value="1"/>
</dbReference>
<dbReference type="GO" id="GO:0003677">
    <property type="term" value="F:DNA binding"/>
    <property type="evidence" value="ECO:0007669"/>
    <property type="project" value="UniProtKB-KW"/>
</dbReference>
<dbReference type="InterPro" id="IPR058532">
    <property type="entry name" value="YjbR/MT2646/Rv2570-like"/>
</dbReference>
<comment type="caution">
    <text evidence="1">The sequence shown here is derived from an EMBL/GenBank/DDBJ whole genome shotgun (WGS) entry which is preliminary data.</text>
</comment>
<dbReference type="RefSeq" id="WP_371571601.1">
    <property type="nucleotide sequence ID" value="NZ_JASMRN010000013.1"/>
</dbReference>
<dbReference type="EMBL" id="JASMRN010000013">
    <property type="protein sequence ID" value="MEZ7516399.1"/>
    <property type="molecule type" value="Genomic_DNA"/>
</dbReference>
<gene>
    <name evidence="1" type="ORF">QO192_14040</name>
</gene>
<name>A0ABV4KFG5_9FLAO</name>
<evidence type="ECO:0000313" key="1">
    <source>
        <dbReference type="EMBL" id="MEZ7516399.1"/>
    </source>
</evidence>
<dbReference type="InterPro" id="IPR007351">
    <property type="entry name" value="YjbR"/>
</dbReference>
<dbReference type="SUPFAM" id="SSF142906">
    <property type="entry name" value="YjbR-like"/>
    <property type="match status" value="1"/>
</dbReference>
<sequence length="122" mass="14292">MNLEKFHEYCLSKQGVTEHFPFDNDTLVFKVGEKIFALSSLIKWEEGQPAVNLKCNPEFAEELRAQYDAITAGFHMNKKHWNTVVINKEVNDQLLEELIEHSYDLVFRSLPKITQKNIENHE</sequence>
<keyword evidence="1" id="KW-0238">DNA-binding</keyword>
<proteinExistence type="predicted"/>
<dbReference type="InterPro" id="IPR038056">
    <property type="entry name" value="YjbR-like_sf"/>
</dbReference>
<reference evidence="1 2" key="1">
    <citation type="submission" date="2023-05" db="EMBL/GenBank/DDBJ databases">
        <title>Adaptations of aquatic viruses from atmosphere-close ecosystems of the Central Arctic Ocean.</title>
        <authorList>
            <person name="Rahlff J."/>
            <person name="Holmfeldt K."/>
        </authorList>
    </citation>
    <scope>NUCLEOTIDE SEQUENCE [LARGE SCALE GENOMIC DNA]</scope>
    <source>
        <strain evidence="1 2">Arc14</strain>
    </source>
</reference>
<dbReference type="Proteomes" id="UP001568894">
    <property type="component" value="Unassembled WGS sequence"/>
</dbReference>
<keyword evidence="2" id="KW-1185">Reference proteome</keyword>